<dbReference type="PROSITE" id="PS50213">
    <property type="entry name" value="FAS1"/>
    <property type="match status" value="2"/>
</dbReference>
<evidence type="ECO:0000259" key="2">
    <source>
        <dbReference type="PROSITE" id="PS50213"/>
    </source>
</evidence>
<name>A0ABW5BCE8_9BACT</name>
<evidence type="ECO:0000256" key="1">
    <source>
        <dbReference type="SAM" id="SignalP"/>
    </source>
</evidence>
<reference evidence="4" key="1">
    <citation type="journal article" date="2019" name="Int. J. Syst. Evol. Microbiol.">
        <title>The Global Catalogue of Microorganisms (GCM) 10K type strain sequencing project: providing services to taxonomists for standard genome sequencing and annotation.</title>
        <authorList>
            <consortium name="The Broad Institute Genomics Platform"/>
            <consortium name="The Broad Institute Genome Sequencing Center for Infectious Disease"/>
            <person name="Wu L."/>
            <person name="Ma J."/>
        </authorList>
    </citation>
    <scope>NUCLEOTIDE SEQUENCE [LARGE SCALE GENOMIC DNA]</scope>
    <source>
        <strain evidence="4">KCTC 19812</strain>
    </source>
</reference>
<dbReference type="Pfam" id="PF02469">
    <property type="entry name" value="Fasciclin"/>
    <property type="match status" value="2"/>
</dbReference>
<dbReference type="Gene3D" id="2.30.180.10">
    <property type="entry name" value="FAS1 domain"/>
    <property type="match status" value="2"/>
</dbReference>
<accession>A0ABW5BCE8</accession>
<dbReference type="EMBL" id="JBHUIV010000020">
    <property type="protein sequence ID" value="MFD2202866.1"/>
    <property type="molecule type" value="Genomic_DNA"/>
</dbReference>
<keyword evidence="4" id="KW-1185">Reference proteome</keyword>
<dbReference type="InterPro" id="IPR000782">
    <property type="entry name" value="FAS1_domain"/>
</dbReference>
<protein>
    <submittedName>
        <fullName evidence="3">Fasciclin domain-containing protein</fullName>
    </submittedName>
</protein>
<dbReference type="PANTHER" id="PTHR10900">
    <property type="entry name" value="PERIOSTIN-RELATED"/>
    <property type="match status" value="1"/>
</dbReference>
<dbReference type="InterPro" id="IPR036378">
    <property type="entry name" value="FAS1_dom_sf"/>
</dbReference>
<evidence type="ECO:0000313" key="4">
    <source>
        <dbReference type="Proteomes" id="UP001597414"/>
    </source>
</evidence>
<feature type="domain" description="FAS1" evidence="2">
    <location>
        <begin position="185"/>
        <end position="325"/>
    </location>
</feature>
<evidence type="ECO:0000313" key="3">
    <source>
        <dbReference type="EMBL" id="MFD2202866.1"/>
    </source>
</evidence>
<feature type="domain" description="FAS1" evidence="2">
    <location>
        <begin position="56"/>
        <end position="181"/>
    </location>
</feature>
<organism evidence="3 4">
    <name type="scientific">Shivajiella indica</name>
    <dbReference type="NCBI Taxonomy" id="872115"/>
    <lineage>
        <taxon>Bacteria</taxon>
        <taxon>Pseudomonadati</taxon>
        <taxon>Bacteroidota</taxon>
        <taxon>Cytophagia</taxon>
        <taxon>Cytophagales</taxon>
        <taxon>Cyclobacteriaceae</taxon>
        <taxon>Shivajiella</taxon>
    </lineage>
</organism>
<proteinExistence type="predicted"/>
<dbReference type="SUPFAM" id="SSF82153">
    <property type="entry name" value="FAS1 domain"/>
    <property type="match status" value="2"/>
</dbReference>
<sequence length="330" mass="34816">MQKFKNLSWSGLLSVGLLFVWSCSNLEDSAPNVNMVNNLDAIPEVLKSIENGLEEDGDINARKSAGATYATFNAALGSSGLASVFARNELTVFAPTDAAFAKLGLNPGNIRRLDNLTNILLYHVVAGTVLSTDLSEGFVPTVNGAAVEISLSGGAKVNDANIVMVDKRARNGVIHGIDEVLLPPTKNIVEIADGNPDFSILVEAVTAAGLGDLLATTNNITVFAPNNQAFLDLLEEQEVDSLEELVTKIGGIPALQRVLAYHVFGGGRVYSSDLTNTSIRMLSEDDVTINVAGPNLIDENGRTSGIIGTDIQATNGVIHVINKVILPVVP</sequence>
<dbReference type="RefSeq" id="WP_380804426.1">
    <property type="nucleotide sequence ID" value="NZ_JBHUIV010000020.1"/>
</dbReference>
<dbReference type="SMART" id="SM00554">
    <property type="entry name" value="FAS1"/>
    <property type="match status" value="2"/>
</dbReference>
<feature type="signal peptide" evidence="1">
    <location>
        <begin position="1"/>
        <end position="26"/>
    </location>
</feature>
<feature type="chain" id="PRO_5046440667" evidence="1">
    <location>
        <begin position="27"/>
        <end position="330"/>
    </location>
</feature>
<dbReference type="InterPro" id="IPR050904">
    <property type="entry name" value="Adhesion/Biosynth-related"/>
</dbReference>
<keyword evidence="1" id="KW-0732">Signal</keyword>
<dbReference type="Proteomes" id="UP001597414">
    <property type="component" value="Unassembled WGS sequence"/>
</dbReference>
<comment type="caution">
    <text evidence="3">The sequence shown here is derived from an EMBL/GenBank/DDBJ whole genome shotgun (WGS) entry which is preliminary data.</text>
</comment>
<gene>
    <name evidence="3" type="ORF">ACFSKV_14910</name>
</gene>
<dbReference type="PANTHER" id="PTHR10900:SF77">
    <property type="entry name" value="FI19380P1"/>
    <property type="match status" value="1"/>
</dbReference>